<dbReference type="GO" id="GO:0008236">
    <property type="term" value="F:serine-type peptidase activity"/>
    <property type="evidence" value="ECO:0007669"/>
    <property type="project" value="InterPro"/>
</dbReference>
<reference evidence="4 5" key="1">
    <citation type="submission" date="2016-10" db="EMBL/GenBank/DDBJ databases">
        <authorList>
            <person name="de Groot N.N."/>
        </authorList>
    </citation>
    <scope>NUCLEOTIDE SEQUENCE [LARGE SCALE GENOMIC DNA]</scope>
    <source>
        <strain evidence="4 5">CPCC 100156</strain>
    </source>
</reference>
<keyword evidence="1" id="KW-0378">Hydrolase</keyword>
<dbReference type="InterPro" id="IPR001375">
    <property type="entry name" value="Peptidase_S9_cat"/>
</dbReference>
<evidence type="ECO:0000259" key="3">
    <source>
        <dbReference type="Pfam" id="PF07859"/>
    </source>
</evidence>
<dbReference type="PANTHER" id="PTHR48081:SF9">
    <property type="entry name" value="CARBOXYLESTERASE"/>
    <property type="match status" value="1"/>
</dbReference>
<protein>
    <submittedName>
        <fullName evidence="4">Acetyl esterase/lipase</fullName>
    </submittedName>
</protein>
<accession>A0A1G6ZNY3</accession>
<evidence type="ECO:0000313" key="4">
    <source>
        <dbReference type="EMBL" id="SDE04093.1"/>
    </source>
</evidence>
<organism evidence="4 5">
    <name type="scientific">Belnapia rosea</name>
    <dbReference type="NCBI Taxonomy" id="938405"/>
    <lineage>
        <taxon>Bacteria</taxon>
        <taxon>Pseudomonadati</taxon>
        <taxon>Pseudomonadota</taxon>
        <taxon>Alphaproteobacteria</taxon>
        <taxon>Acetobacterales</taxon>
        <taxon>Roseomonadaceae</taxon>
        <taxon>Belnapia</taxon>
    </lineage>
</organism>
<dbReference type="Pfam" id="PF00326">
    <property type="entry name" value="Peptidase_S9"/>
    <property type="match status" value="1"/>
</dbReference>
<dbReference type="InterPro" id="IPR013094">
    <property type="entry name" value="AB_hydrolase_3"/>
</dbReference>
<dbReference type="AlphaFoldDB" id="A0A1G6ZNY3"/>
<sequence>MVPPCCPDRSPCHGRASSEFRQAIDRISRSLLLALALGLGGCSGTGLLNRLAPAEGVTVARGIPYAGRLGLDLYEPAPPVDGLPRDGVPVLVFLHGGGWESGMPSDYRFLGTVLAREGVRVVIPAYRLWPEAGYPAFLRDAAQAVRWARERWPGARLFLMGHSAGAYMAAMLALDGRWLGAAGLRPGRDLAGVIGLSGPYDFLPLRSPVLQAIFGLEPGWPDTQPIRHVAPGAPPMLLATGLADTTVDPANTARLAAALGAAGDRVTLRYYPQVGHAMTIGAFAGLLRPVAPVREDVLGFLRGGY</sequence>
<dbReference type="GO" id="GO:0006508">
    <property type="term" value="P:proteolysis"/>
    <property type="evidence" value="ECO:0007669"/>
    <property type="project" value="InterPro"/>
</dbReference>
<gene>
    <name evidence="4" type="ORF">SAMN04487779_101730</name>
</gene>
<evidence type="ECO:0000259" key="2">
    <source>
        <dbReference type="Pfam" id="PF00326"/>
    </source>
</evidence>
<name>A0A1G6ZNY3_9PROT</name>
<dbReference type="STRING" id="938405.SAMN02927895_03031"/>
<proteinExistence type="predicted"/>
<evidence type="ECO:0000313" key="5">
    <source>
        <dbReference type="Proteomes" id="UP000198925"/>
    </source>
</evidence>
<evidence type="ECO:0000256" key="1">
    <source>
        <dbReference type="ARBA" id="ARBA00022801"/>
    </source>
</evidence>
<dbReference type="EMBL" id="FMZX01000017">
    <property type="protein sequence ID" value="SDE04093.1"/>
    <property type="molecule type" value="Genomic_DNA"/>
</dbReference>
<feature type="domain" description="Alpha/beta hydrolase fold-3" evidence="3">
    <location>
        <begin position="91"/>
        <end position="175"/>
    </location>
</feature>
<dbReference type="InterPro" id="IPR029058">
    <property type="entry name" value="AB_hydrolase_fold"/>
</dbReference>
<dbReference type="RefSeq" id="WP_090664566.1">
    <property type="nucleotide sequence ID" value="NZ_FMZX01000017.1"/>
</dbReference>
<dbReference type="Pfam" id="PF07859">
    <property type="entry name" value="Abhydrolase_3"/>
    <property type="match status" value="1"/>
</dbReference>
<dbReference type="Proteomes" id="UP000198925">
    <property type="component" value="Unassembled WGS sequence"/>
</dbReference>
<dbReference type="Gene3D" id="3.40.50.1820">
    <property type="entry name" value="alpha/beta hydrolase"/>
    <property type="match status" value="1"/>
</dbReference>
<dbReference type="PANTHER" id="PTHR48081">
    <property type="entry name" value="AB HYDROLASE SUPERFAMILY PROTEIN C4A8.06C"/>
    <property type="match status" value="1"/>
</dbReference>
<dbReference type="InterPro" id="IPR050300">
    <property type="entry name" value="GDXG_lipolytic_enzyme"/>
</dbReference>
<feature type="domain" description="Peptidase S9 prolyl oligopeptidase catalytic" evidence="2">
    <location>
        <begin position="224"/>
        <end position="278"/>
    </location>
</feature>
<dbReference type="SUPFAM" id="SSF53474">
    <property type="entry name" value="alpha/beta-Hydrolases"/>
    <property type="match status" value="1"/>
</dbReference>
<keyword evidence="5" id="KW-1185">Reference proteome</keyword>